<dbReference type="Proteomes" id="UP000002852">
    <property type="component" value="Unassembled WGS sequence"/>
</dbReference>
<reference evidence="3" key="1">
    <citation type="submission" date="2012-01" db="EMBL/GenBank/DDBJ databases">
        <authorList>
            <person name="Walter R."/>
            <person name="Schartl M."/>
            <person name="Warren W."/>
        </authorList>
    </citation>
    <scope>NUCLEOTIDE SEQUENCE [LARGE SCALE GENOMIC DNA]</scope>
    <source>
        <strain evidence="3">JP 163 A</strain>
    </source>
</reference>
<evidence type="ECO:0000256" key="1">
    <source>
        <dbReference type="SAM" id="MobiDB-lite"/>
    </source>
</evidence>
<dbReference type="STRING" id="8083.ENSXMAP00000022740"/>
<dbReference type="Ensembl" id="ENSXMAT00000022473.1">
    <property type="protein sequence ID" value="ENSXMAP00000022740.1"/>
    <property type="gene ID" value="ENSXMAG00000026029.1"/>
</dbReference>
<feature type="region of interest" description="Disordered" evidence="1">
    <location>
        <begin position="1"/>
        <end position="29"/>
    </location>
</feature>
<evidence type="ECO:0000313" key="2">
    <source>
        <dbReference type="Ensembl" id="ENSXMAP00000022740.1"/>
    </source>
</evidence>
<name>A0A3B5PV16_XIPMA</name>
<reference evidence="3" key="2">
    <citation type="journal article" date="2013" name="Nat. Genet.">
        <title>The genome of the platyfish, Xiphophorus maculatus, provides insights into evolutionary adaptation and several complex traits.</title>
        <authorList>
            <person name="Schartl M."/>
            <person name="Walter R.B."/>
            <person name="Shen Y."/>
            <person name="Garcia T."/>
            <person name="Catchen J."/>
            <person name="Amores A."/>
            <person name="Braasch I."/>
            <person name="Chalopin D."/>
            <person name="Volff J.N."/>
            <person name="Lesch K.P."/>
            <person name="Bisazza A."/>
            <person name="Minx P."/>
            <person name="Hillier L."/>
            <person name="Wilson R.K."/>
            <person name="Fuerstenberg S."/>
            <person name="Boore J."/>
            <person name="Searle S."/>
            <person name="Postlethwait J.H."/>
            <person name="Warren W.C."/>
        </authorList>
    </citation>
    <scope>NUCLEOTIDE SEQUENCE [LARGE SCALE GENOMIC DNA]</scope>
    <source>
        <strain evidence="3">JP 163 A</strain>
    </source>
</reference>
<accession>A0A3B5PV16</accession>
<reference evidence="2" key="4">
    <citation type="submission" date="2025-09" db="UniProtKB">
        <authorList>
            <consortium name="Ensembl"/>
        </authorList>
    </citation>
    <scope>IDENTIFICATION</scope>
    <source>
        <strain evidence="2">JP 163 A</strain>
    </source>
</reference>
<dbReference type="AlphaFoldDB" id="A0A3B5PV16"/>
<feature type="compositionally biased region" description="Low complexity" evidence="1">
    <location>
        <begin position="257"/>
        <end position="267"/>
    </location>
</feature>
<feature type="region of interest" description="Disordered" evidence="1">
    <location>
        <begin position="236"/>
        <end position="267"/>
    </location>
</feature>
<reference evidence="2" key="3">
    <citation type="submission" date="2025-08" db="UniProtKB">
        <authorList>
            <consortium name="Ensembl"/>
        </authorList>
    </citation>
    <scope>IDENTIFICATION</scope>
    <source>
        <strain evidence="2">JP 163 A</strain>
    </source>
</reference>
<keyword evidence="3" id="KW-1185">Reference proteome</keyword>
<protein>
    <submittedName>
        <fullName evidence="2">Uncharacterized protein</fullName>
    </submittedName>
</protein>
<dbReference type="OMA" id="PLDHMAP"/>
<dbReference type="GeneTree" id="ENSGT01150000288911"/>
<dbReference type="InParanoid" id="A0A3B5PV16"/>
<evidence type="ECO:0000313" key="3">
    <source>
        <dbReference type="Proteomes" id="UP000002852"/>
    </source>
</evidence>
<organism evidence="2 3">
    <name type="scientific">Xiphophorus maculatus</name>
    <name type="common">Southern platyfish</name>
    <name type="synonym">Platypoecilus maculatus</name>
    <dbReference type="NCBI Taxonomy" id="8083"/>
    <lineage>
        <taxon>Eukaryota</taxon>
        <taxon>Metazoa</taxon>
        <taxon>Chordata</taxon>
        <taxon>Craniata</taxon>
        <taxon>Vertebrata</taxon>
        <taxon>Euteleostomi</taxon>
        <taxon>Actinopterygii</taxon>
        <taxon>Neopterygii</taxon>
        <taxon>Teleostei</taxon>
        <taxon>Neoteleostei</taxon>
        <taxon>Acanthomorphata</taxon>
        <taxon>Ovalentaria</taxon>
        <taxon>Atherinomorphae</taxon>
        <taxon>Cyprinodontiformes</taxon>
        <taxon>Poeciliidae</taxon>
        <taxon>Poeciliinae</taxon>
        <taxon>Xiphophorus</taxon>
    </lineage>
</organism>
<proteinExistence type="predicted"/>
<sequence length="267" mass="28936">MRTGRSGWSGGFSSARDPRTASCLPTDEPQEKAASCRLTDYRKNIYYEYKVVKAVEITYNKVECFSIFFLIDDVMTFLRVAFPVVDPLGGSQTLVVGAPVEETGVDVQRVEQVRGGPDHPGQRAGAEDHVAHPLDHMAPPLDHVAHPLDHMAPPLDHVAPPLDHMAPPLDHVAPPLDHMAPPLDHIAPPLDHVAPPLDHMAPPLDHIAPPLYHMAPPLDHVAPPLYHMAPPLDHVAPPLDHIDPQRVSRLSPPDPPASSSSPAAASL</sequence>